<feature type="domain" description="Tryptophan synthase beta chain-like PALP" evidence="4">
    <location>
        <begin position="18"/>
        <end position="309"/>
    </location>
</feature>
<dbReference type="InterPro" id="IPR000634">
    <property type="entry name" value="Ser/Thr_deHydtase_PyrdxlP-BS"/>
</dbReference>
<sequence>MTLEEIEDAATRLSGVAVRTPLVPLRGKAPSAPLLLKAESLQPVGSFKLRGAYAAISALPEEDRKSGVIAHSSGNHAQAVAYAANVLGIPAVLVMPHTVPAVKVDACRLLGAEIVFVEPTIEARVETADRLAAAHGYALIPPFDDPRIIAGQGTIGLEILDEEPEVDAVFVPISGGGLISGIATAIKAKRPDTKVIGVEPELAADAKASFLAGRRIGWPATETGRTIADALRVERVGKLPFEHLRAYVDDIITVGEDEIRAAMRLLARRAGLVAEPGGAVATAGHLASTASRGRHHAGRPQRHVAVVSGANVDPKLYAEILAEEPAGTE</sequence>
<evidence type="ECO:0000313" key="6">
    <source>
        <dbReference type="Proteomes" id="UP001501442"/>
    </source>
</evidence>
<keyword evidence="6" id="KW-1185">Reference proteome</keyword>
<keyword evidence="2" id="KW-0663">Pyridoxal phosphate</keyword>
<dbReference type="Gene3D" id="3.40.50.1100">
    <property type="match status" value="2"/>
</dbReference>
<comment type="cofactor">
    <cofactor evidence="1">
        <name>pyridoxal 5'-phosphate</name>
        <dbReference type="ChEBI" id="CHEBI:597326"/>
    </cofactor>
</comment>
<reference evidence="6" key="1">
    <citation type="journal article" date="2019" name="Int. J. Syst. Evol. Microbiol.">
        <title>The Global Catalogue of Microorganisms (GCM) 10K type strain sequencing project: providing services to taxonomists for standard genome sequencing and annotation.</title>
        <authorList>
            <consortium name="The Broad Institute Genomics Platform"/>
            <consortium name="The Broad Institute Genome Sequencing Center for Infectious Disease"/>
            <person name="Wu L."/>
            <person name="Ma J."/>
        </authorList>
    </citation>
    <scope>NUCLEOTIDE SEQUENCE [LARGE SCALE GENOMIC DNA]</scope>
    <source>
        <strain evidence="6">JCM 17939</strain>
    </source>
</reference>
<name>A0ABP8U0C5_9ACTN</name>
<dbReference type="InterPro" id="IPR001926">
    <property type="entry name" value="TrpB-like_PALP"/>
</dbReference>
<evidence type="ECO:0000256" key="3">
    <source>
        <dbReference type="ARBA" id="ARBA00023239"/>
    </source>
</evidence>
<gene>
    <name evidence="5" type="ORF">GCM10023196_006870</name>
</gene>
<evidence type="ECO:0000313" key="5">
    <source>
        <dbReference type="EMBL" id="GAA4620938.1"/>
    </source>
</evidence>
<dbReference type="EMBL" id="BAABHK010000001">
    <property type="protein sequence ID" value="GAA4620938.1"/>
    <property type="molecule type" value="Genomic_DNA"/>
</dbReference>
<dbReference type="InterPro" id="IPR036052">
    <property type="entry name" value="TrpB-like_PALP_sf"/>
</dbReference>
<accession>A0ABP8U0C5</accession>
<dbReference type="InterPro" id="IPR050147">
    <property type="entry name" value="Ser/Thr_Dehydratase"/>
</dbReference>
<protein>
    <submittedName>
        <fullName evidence="5">Threonine/serine dehydratase</fullName>
    </submittedName>
</protein>
<dbReference type="Proteomes" id="UP001501442">
    <property type="component" value="Unassembled WGS sequence"/>
</dbReference>
<dbReference type="PROSITE" id="PS00165">
    <property type="entry name" value="DEHYDRATASE_SER_THR"/>
    <property type="match status" value="1"/>
</dbReference>
<dbReference type="SUPFAM" id="SSF53686">
    <property type="entry name" value="Tryptophan synthase beta subunit-like PLP-dependent enzymes"/>
    <property type="match status" value="1"/>
</dbReference>
<dbReference type="CDD" id="cd01562">
    <property type="entry name" value="Thr-dehyd"/>
    <property type="match status" value="1"/>
</dbReference>
<dbReference type="PANTHER" id="PTHR48078">
    <property type="entry name" value="THREONINE DEHYDRATASE, MITOCHONDRIAL-RELATED"/>
    <property type="match status" value="1"/>
</dbReference>
<proteinExistence type="predicted"/>
<organism evidence="5 6">
    <name type="scientific">Actinoallomurus vinaceus</name>
    <dbReference type="NCBI Taxonomy" id="1080074"/>
    <lineage>
        <taxon>Bacteria</taxon>
        <taxon>Bacillati</taxon>
        <taxon>Actinomycetota</taxon>
        <taxon>Actinomycetes</taxon>
        <taxon>Streptosporangiales</taxon>
        <taxon>Thermomonosporaceae</taxon>
        <taxon>Actinoallomurus</taxon>
    </lineage>
</organism>
<evidence type="ECO:0000256" key="2">
    <source>
        <dbReference type="ARBA" id="ARBA00022898"/>
    </source>
</evidence>
<evidence type="ECO:0000256" key="1">
    <source>
        <dbReference type="ARBA" id="ARBA00001933"/>
    </source>
</evidence>
<comment type="caution">
    <text evidence="5">The sequence shown here is derived from an EMBL/GenBank/DDBJ whole genome shotgun (WGS) entry which is preliminary data.</text>
</comment>
<dbReference type="PANTHER" id="PTHR48078:SF6">
    <property type="entry name" value="L-THREONINE DEHYDRATASE CATABOLIC TDCB"/>
    <property type="match status" value="1"/>
</dbReference>
<dbReference type="Pfam" id="PF00291">
    <property type="entry name" value="PALP"/>
    <property type="match status" value="1"/>
</dbReference>
<evidence type="ECO:0000259" key="4">
    <source>
        <dbReference type="Pfam" id="PF00291"/>
    </source>
</evidence>
<keyword evidence="3" id="KW-0456">Lyase</keyword>